<dbReference type="GO" id="GO:0016787">
    <property type="term" value="F:hydrolase activity"/>
    <property type="evidence" value="ECO:0007669"/>
    <property type="project" value="UniProtKB-KW"/>
</dbReference>
<reference evidence="5" key="1">
    <citation type="journal article" date="2019" name="Int. J. Syst. Evol. Microbiol.">
        <title>The Global Catalogue of Microorganisms (GCM) 10K type strain sequencing project: providing services to taxonomists for standard genome sequencing and annotation.</title>
        <authorList>
            <consortium name="The Broad Institute Genomics Platform"/>
            <consortium name="The Broad Institute Genome Sequencing Center for Infectious Disease"/>
            <person name="Wu L."/>
            <person name="Ma J."/>
        </authorList>
    </citation>
    <scope>NUCLEOTIDE SEQUENCE [LARGE SCALE GENOMIC DNA]</scope>
    <source>
        <strain evidence="5">JCM 16540</strain>
    </source>
</reference>
<dbReference type="EMBL" id="BAAAYR010000001">
    <property type="protein sequence ID" value="GAA3553870.1"/>
    <property type="molecule type" value="Genomic_DNA"/>
</dbReference>
<proteinExistence type="predicted"/>
<evidence type="ECO:0000259" key="3">
    <source>
        <dbReference type="Pfam" id="PF00857"/>
    </source>
</evidence>
<feature type="compositionally biased region" description="Basic and acidic residues" evidence="2">
    <location>
        <begin position="1"/>
        <end position="21"/>
    </location>
</feature>
<keyword evidence="1 4" id="KW-0378">Hydrolase</keyword>
<name>A0ABP6WQF2_9ACTN</name>
<dbReference type="Gene3D" id="3.40.50.850">
    <property type="entry name" value="Isochorismatase-like"/>
    <property type="match status" value="1"/>
</dbReference>
<dbReference type="PANTHER" id="PTHR43540">
    <property type="entry name" value="PEROXYUREIDOACRYLATE/UREIDOACRYLATE AMIDOHYDROLASE-RELATED"/>
    <property type="match status" value="1"/>
</dbReference>
<organism evidence="4 5">
    <name type="scientific">Microlunatus spumicola</name>
    <dbReference type="NCBI Taxonomy" id="81499"/>
    <lineage>
        <taxon>Bacteria</taxon>
        <taxon>Bacillati</taxon>
        <taxon>Actinomycetota</taxon>
        <taxon>Actinomycetes</taxon>
        <taxon>Propionibacteriales</taxon>
        <taxon>Propionibacteriaceae</taxon>
        <taxon>Microlunatus</taxon>
    </lineage>
</organism>
<feature type="region of interest" description="Disordered" evidence="2">
    <location>
        <begin position="1"/>
        <end position="29"/>
    </location>
</feature>
<dbReference type="InterPro" id="IPR036380">
    <property type="entry name" value="Isochorismatase-like_sf"/>
</dbReference>
<dbReference type="InterPro" id="IPR000868">
    <property type="entry name" value="Isochorismatase-like_dom"/>
</dbReference>
<feature type="region of interest" description="Disordered" evidence="2">
    <location>
        <begin position="92"/>
        <end position="112"/>
    </location>
</feature>
<keyword evidence="5" id="KW-1185">Reference proteome</keyword>
<evidence type="ECO:0000313" key="5">
    <source>
        <dbReference type="Proteomes" id="UP001500767"/>
    </source>
</evidence>
<dbReference type="Proteomes" id="UP001500767">
    <property type="component" value="Unassembled WGS sequence"/>
</dbReference>
<evidence type="ECO:0000313" key="4">
    <source>
        <dbReference type="EMBL" id="GAA3553870.1"/>
    </source>
</evidence>
<accession>A0ABP6WQF2</accession>
<evidence type="ECO:0000256" key="2">
    <source>
        <dbReference type="SAM" id="MobiDB-lite"/>
    </source>
</evidence>
<comment type="caution">
    <text evidence="4">The sequence shown here is derived from an EMBL/GenBank/DDBJ whole genome shotgun (WGS) entry which is preliminary data.</text>
</comment>
<dbReference type="RefSeq" id="WP_204912274.1">
    <property type="nucleotide sequence ID" value="NZ_BAAAYR010000001.1"/>
</dbReference>
<sequence length="247" mass="26189">MTETTERAQTSERAQTDEQERVSVPARPGPFGFAPGRVALVIIDMQRDFLLPGGFGETLGNDVAQLAGVVAPLQRVLAAARATGMTVVHTREGHRPDLSDLPPAKLRRGKPSLRIGDPGPYGRILVRGEYGHDIIDELAPVPGEVVLDKPGKGAFYGTDLDELLRAAGVESLVVTGVTTEVCVHTTVREANDRGYEALVLSDCVGSYFPEFQRVGLDMIAAQGGIFGWVTDSASLLAALPHPAAAPA</sequence>
<gene>
    <name evidence="4" type="ORF">GCM10022197_06240</name>
</gene>
<dbReference type="PANTHER" id="PTHR43540:SF9">
    <property type="entry name" value="FAMILY HYDROLASE, PUTATIVE (AFU_ORTHOLOGUE AFUA_2G08700)-RELATED"/>
    <property type="match status" value="1"/>
</dbReference>
<dbReference type="SUPFAM" id="SSF52499">
    <property type="entry name" value="Isochorismatase-like hydrolases"/>
    <property type="match status" value="1"/>
</dbReference>
<dbReference type="InterPro" id="IPR050272">
    <property type="entry name" value="Isochorismatase-like_hydrls"/>
</dbReference>
<dbReference type="CDD" id="cd00431">
    <property type="entry name" value="cysteine_hydrolases"/>
    <property type="match status" value="1"/>
</dbReference>
<protein>
    <submittedName>
        <fullName evidence="4">Cysteine hydrolase</fullName>
    </submittedName>
</protein>
<dbReference type="Pfam" id="PF00857">
    <property type="entry name" value="Isochorismatase"/>
    <property type="match status" value="1"/>
</dbReference>
<evidence type="ECO:0000256" key="1">
    <source>
        <dbReference type="ARBA" id="ARBA00022801"/>
    </source>
</evidence>
<feature type="domain" description="Isochorismatase-like" evidence="3">
    <location>
        <begin position="39"/>
        <end position="233"/>
    </location>
</feature>